<protein>
    <submittedName>
        <fullName evidence="2">Uncharacterized protein</fullName>
    </submittedName>
</protein>
<sequence>MVVPMFRGRRRFLSASPPADEGDDRDGKKASPSPSPDGSVSPEAAPASKSLFHNLFRRHSETGKTTPTTMPKRTDQDRDTQVSGGPRDGKKAVKDDTHVQHGLQRMHSQRRDTGQSSPGEAQPENHGQDAAAPYSLCRTHPHQSDTPVQTSACASQPETSAQDVSEDKTCGDTKPEEGANDISTEADQTSVSNPNMLDKDLKILFSGAPYFFLESGKHGHWYPQVIYPWDDHDPSIQNMWDRKPLPHSSYTLATLHAHLPIPDGWVVKGDTPINLSNWRKTGSPKRGTFDIGVYEVPNMLSRNGKEPGSVGFRHFLELRVADAVAYTGPEIPKERPELKNIDSMPSTEAFELMERYNAPYSECEDGTVHDRKKLLCDGPTAWRRIGLRDISLKSLVDRLEKLRKLRYEALYSETSKTILDADSLRELYHTLFKEFLYHPPRFMKLDEGEHHSIKSQIKVLTTVLATPGAWLNFSLPEWRFRVGQVLWEAPPHLDGDCLEPTSCEESNRRPWIDSGLERKWLLIQMLLAGELLFRLDAVVRLGFLHKSDDLAVTQQDVQYFDELRNGKVNWDLIMVRRFFDSFSVGYVPLTEGAGSPLPQDKNGKSSRFHFFENLAHKLTTTMTPDMRSARECELNPFHAQKQLAGLLVFAENIGWPGMDTLKSLMKSKVEDKDLSEAGANMCSCPDDSAKRYRELKLGRNEMYSRSLSRRLVLLNFPHSQEEAPPMGTGGWITRSWLSGFVAPGKGIDLILMATVLENDPEAISVLGPLANLFGGFSYKGRSWWSSECIVGRVLASMDNTEDCMGWSSNAVVPRNASTSEALENTWFEVLVKDPPGRSKKPRIKQGHKVASHSTPLGIGEISLESFSLPVDEPSHTESNTTINFQALTLKPKKEEHPEDKHVLVSTESSVSFGISSDSTKPPTTISFPLTYNIRFITSQPCRPPRGLASSPCSSYSSDGPDRRHVTAPGEHTRLPGHPLHKSYCYKYIPLESLPETPRPHKPAPEKEDTELRRYEVNIIDARGSSTKETFARAWCASVGSHAIIGRAGRTCLACCIREAQALDVAVVIRVGDGEHERVSSVHEVR</sequence>
<evidence type="ECO:0000313" key="2">
    <source>
        <dbReference type="EMBL" id="RJE21557.1"/>
    </source>
</evidence>
<feature type="compositionally biased region" description="Polar residues" evidence="1">
    <location>
        <begin position="144"/>
        <end position="163"/>
    </location>
</feature>
<feature type="region of interest" description="Disordered" evidence="1">
    <location>
        <begin position="943"/>
        <end position="973"/>
    </location>
</feature>
<evidence type="ECO:0000256" key="1">
    <source>
        <dbReference type="SAM" id="MobiDB-lite"/>
    </source>
</evidence>
<dbReference type="STRING" id="2070753.A0A3A2ZJI4"/>
<accession>A0A3A2ZJI4</accession>
<dbReference type="EMBL" id="MVGC01000220">
    <property type="protein sequence ID" value="RJE21557.1"/>
    <property type="molecule type" value="Genomic_DNA"/>
</dbReference>
<name>A0A3A2ZJI4_9EURO</name>
<reference evidence="3" key="1">
    <citation type="submission" date="2017-02" db="EMBL/GenBank/DDBJ databases">
        <authorList>
            <person name="Tafer H."/>
            <person name="Lopandic K."/>
        </authorList>
    </citation>
    <scope>NUCLEOTIDE SEQUENCE [LARGE SCALE GENOMIC DNA]</scope>
    <source>
        <strain evidence="3">CBS 366.77</strain>
    </source>
</reference>
<dbReference type="Proteomes" id="UP000266188">
    <property type="component" value="Unassembled WGS sequence"/>
</dbReference>
<comment type="caution">
    <text evidence="2">The sequence shown here is derived from an EMBL/GenBank/DDBJ whole genome shotgun (WGS) entry which is preliminary data.</text>
</comment>
<evidence type="ECO:0000313" key="3">
    <source>
        <dbReference type="Proteomes" id="UP000266188"/>
    </source>
</evidence>
<feature type="region of interest" description="Disordered" evidence="1">
    <location>
        <begin position="1"/>
        <end position="194"/>
    </location>
</feature>
<gene>
    <name evidence="2" type="ORF">PHISCL_06102</name>
</gene>
<proteinExistence type="predicted"/>
<dbReference type="AlphaFoldDB" id="A0A3A2ZJI4"/>
<dbReference type="OrthoDB" id="20872at2759"/>
<dbReference type="PANTHER" id="PTHR42345">
    <property type="entry name" value="TPR_REGION DOMAIN-CONTAINING PROTEIN"/>
    <property type="match status" value="1"/>
</dbReference>
<organism evidence="2 3">
    <name type="scientific">Aspergillus sclerotialis</name>
    <dbReference type="NCBI Taxonomy" id="2070753"/>
    <lineage>
        <taxon>Eukaryota</taxon>
        <taxon>Fungi</taxon>
        <taxon>Dikarya</taxon>
        <taxon>Ascomycota</taxon>
        <taxon>Pezizomycotina</taxon>
        <taxon>Eurotiomycetes</taxon>
        <taxon>Eurotiomycetidae</taxon>
        <taxon>Eurotiales</taxon>
        <taxon>Aspergillaceae</taxon>
        <taxon>Aspergillus</taxon>
        <taxon>Aspergillus subgen. Polypaecilum</taxon>
    </lineage>
</organism>
<dbReference type="PANTHER" id="PTHR42345:SF2">
    <property type="entry name" value="HELICASE-LIKE PROTEIN"/>
    <property type="match status" value="1"/>
</dbReference>
<feature type="compositionally biased region" description="Basic and acidic residues" evidence="1">
    <location>
        <begin position="165"/>
        <end position="177"/>
    </location>
</feature>
<keyword evidence="3" id="KW-1185">Reference proteome</keyword>
<feature type="compositionally biased region" description="Polar residues" evidence="1">
    <location>
        <begin position="181"/>
        <end position="194"/>
    </location>
</feature>
<feature type="compositionally biased region" description="Basic and acidic residues" evidence="1">
    <location>
        <begin position="87"/>
        <end position="99"/>
    </location>
</feature>